<feature type="transmembrane region" description="Helical" evidence="1">
    <location>
        <begin position="286"/>
        <end position="307"/>
    </location>
</feature>
<feature type="transmembrane region" description="Helical" evidence="1">
    <location>
        <begin position="212"/>
        <end position="241"/>
    </location>
</feature>
<feature type="transmembrane region" description="Helical" evidence="1">
    <location>
        <begin position="398"/>
        <end position="413"/>
    </location>
</feature>
<feature type="transmembrane region" description="Helical" evidence="1">
    <location>
        <begin position="133"/>
        <end position="151"/>
    </location>
</feature>
<feature type="transmembrane region" description="Helical" evidence="1">
    <location>
        <begin position="95"/>
        <end position="112"/>
    </location>
</feature>
<accession>A0A5P5X5V4</accession>
<gene>
    <name evidence="2" type="primary">wzy</name>
</gene>
<keyword evidence="1" id="KW-1133">Transmembrane helix</keyword>
<organism evidence="2">
    <name type="scientific">Vibrio parahaemolyticus</name>
    <dbReference type="NCBI Taxonomy" id="670"/>
    <lineage>
        <taxon>Bacteria</taxon>
        <taxon>Pseudomonadati</taxon>
        <taxon>Pseudomonadota</taxon>
        <taxon>Gammaproteobacteria</taxon>
        <taxon>Vibrionales</taxon>
        <taxon>Vibrionaceae</taxon>
        <taxon>Vibrio</taxon>
    </lineage>
</organism>
<feature type="transmembrane region" description="Helical" evidence="1">
    <location>
        <begin position="419"/>
        <end position="436"/>
    </location>
</feature>
<evidence type="ECO:0000256" key="1">
    <source>
        <dbReference type="SAM" id="Phobius"/>
    </source>
</evidence>
<sequence>MMYALSLAIYLSGLISLANNVYAQSIYFIFLSFLTILSRVYLFRESAFSFYSLYYLTFLVFIGGSFLVYPFYSNDILCRNVFGYVCLNENVQSESFFFLISAILFIELGYFLKKNNKRDLESEIETIDRAYTRRCYLFCVFLIFTAFPLLYKTTYTSIIDAVNFGYLSAFKNSQSDSYSTPLALLALLFVTVGLGLSYTIKHQYPRFYKAYLLLFIINSFMSIMTGGRAGLVTTLFMILWFKYHNKKGGGQLIKLFFLSVIIVIVLNYIMTLTGRLVGVDMSFSDLVFNLIDSQGVTFFVFSLSTTITDYPVLPYIKTIIPGSAVIYNLIVERIAPHSASFPNYLSWKIDSDLYGKGYGLGWSLFSDFYLFSLGIYPVYLLFCVFWGRLLAILSQNSCYTNGLVVALMPSIYLANRSTISSIVPYFILYTVIFFILKKIRL</sequence>
<protein>
    <submittedName>
        <fullName evidence="2">Polysaccharide polymerase</fullName>
    </submittedName>
</protein>
<evidence type="ECO:0000313" key="2">
    <source>
        <dbReference type="EMBL" id="QFF90566.1"/>
    </source>
</evidence>
<feature type="transmembrane region" description="Helical" evidence="1">
    <location>
        <begin position="253"/>
        <end position="274"/>
    </location>
</feature>
<proteinExistence type="predicted"/>
<dbReference type="InterPro" id="IPR029468">
    <property type="entry name" value="O-ag_pol_Wzy"/>
</dbReference>
<dbReference type="Pfam" id="PF14296">
    <property type="entry name" value="O-ag_pol_Wzy"/>
    <property type="match status" value="1"/>
</dbReference>
<dbReference type="EMBL" id="MK473652">
    <property type="protein sequence ID" value="QFF90566.1"/>
    <property type="molecule type" value="Genomic_DNA"/>
</dbReference>
<feature type="transmembrane region" description="Helical" evidence="1">
    <location>
        <begin position="54"/>
        <end position="72"/>
    </location>
</feature>
<keyword evidence="1" id="KW-0472">Membrane</keyword>
<reference evidence="2" key="1">
    <citation type="journal article" date="2019" name="Int. J. Food Microbiol.">
        <title>Developing a novel molecular serotyping system based on capsular polysaccharide synthesis gene clusters of Vibrio parahaemolyticus.</title>
        <authorList>
            <person name="Pang Y."/>
            <person name="Guo X."/>
            <person name="Tian X."/>
            <person name="Liu F."/>
            <person name="Wang L."/>
            <person name="Wu J."/>
            <person name="Zhang S."/>
            <person name="Li S."/>
            <person name="Liu B."/>
        </authorList>
    </citation>
    <scope>NUCLEOTIDE SEQUENCE</scope>
    <source>
        <strain evidence="2">G3552</strain>
    </source>
</reference>
<feature type="transmembrane region" description="Helical" evidence="1">
    <location>
        <begin position="182"/>
        <end position="200"/>
    </location>
</feature>
<keyword evidence="1" id="KW-0812">Transmembrane</keyword>
<name>A0A5P5X5V4_VIBPH</name>
<feature type="transmembrane region" description="Helical" evidence="1">
    <location>
        <begin position="368"/>
        <end position="386"/>
    </location>
</feature>
<dbReference type="AlphaFoldDB" id="A0A5P5X5V4"/>
<feature type="transmembrane region" description="Helical" evidence="1">
    <location>
        <begin position="26"/>
        <end position="42"/>
    </location>
</feature>